<dbReference type="CDD" id="cd06225">
    <property type="entry name" value="HAMP"/>
    <property type="match status" value="1"/>
</dbReference>
<dbReference type="STRING" id="349163.Acry_2990"/>
<keyword evidence="3" id="KW-0145">Chemotaxis</keyword>
<evidence type="ECO:0000256" key="7">
    <source>
        <dbReference type="ARBA" id="ARBA00029447"/>
    </source>
</evidence>
<dbReference type="InterPro" id="IPR004089">
    <property type="entry name" value="MCPsignal_dom"/>
</dbReference>
<name>A5G2U8_ACICJ</name>
<accession>A5G2U8</accession>
<dbReference type="eggNOG" id="COG0840">
    <property type="taxonomic scope" value="Bacteria"/>
</dbReference>
<dbReference type="Pfam" id="PF17200">
    <property type="entry name" value="sCache_2"/>
    <property type="match status" value="1"/>
</dbReference>
<dbReference type="SUPFAM" id="SSF58104">
    <property type="entry name" value="Methyl-accepting chemotaxis protein (MCP) signaling domain"/>
    <property type="match status" value="1"/>
</dbReference>
<dbReference type="PANTHER" id="PTHR43531:SF11">
    <property type="entry name" value="METHYL-ACCEPTING CHEMOTAXIS PROTEIN 3"/>
    <property type="match status" value="1"/>
</dbReference>
<evidence type="ECO:0000256" key="2">
    <source>
        <dbReference type="ARBA" id="ARBA00022475"/>
    </source>
</evidence>
<dbReference type="SMART" id="SM00283">
    <property type="entry name" value="MA"/>
    <property type="match status" value="1"/>
</dbReference>
<dbReference type="Proteomes" id="UP000000245">
    <property type="component" value="Chromosome"/>
</dbReference>
<dbReference type="Gene3D" id="1.10.287.950">
    <property type="entry name" value="Methyl-accepting chemotaxis protein"/>
    <property type="match status" value="1"/>
</dbReference>
<feature type="transmembrane region" description="Helical" evidence="10">
    <location>
        <begin position="187"/>
        <end position="208"/>
    </location>
</feature>
<dbReference type="SMART" id="SM00304">
    <property type="entry name" value="HAMP"/>
    <property type="match status" value="2"/>
</dbReference>
<gene>
    <name evidence="13" type="ordered locus">Acry_2990</name>
</gene>
<evidence type="ECO:0000256" key="4">
    <source>
        <dbReference type="ARBA" id="ARBA00022692"/>
    </source>
</evidence>
<dbReference type="KEGG" id="acr:Acry_2990"/>
<dbReference type="SUPFAM" id="SSF158472">
    <property type="entry name" value="HAMP domain-like"/>
    <property type="match status" value="1"/>
</dbReference>
<keyword evidence="2" id="KW-1003">Cell membrane</keyword>
<evidence type="ECO:0000256" key="1">
    <source>
        <dbReference type="ARBA" id="ARBA00004651"/>
    </source>
</evidence>
<dbReference type="PRINTS" id="PR00260">
    <property type="entry name" value="CHEMTRNSDUCR"/>
</dbReference>
<keyword evidence="8" id="KW-0807">Transducer</keyword>
<keyword evidence="4 10" id="KW-0812">Transmembrane</keyword>
<comment type="subcellular location">
    <subcellularLocation>
        <location evidence="1">Cell membrane</location>
        <topology evidence="1">Multi-pass membrane protein</topology>
    </subcellularLocation>
</comment>
<evidence type="ECO:0000313" key="14">
    <source>
        <dbReference type="Proteomes" id="UP000000245"/>
    </source>
</evidence>
<feature type="domain" description="HAMP" evidence="12">
    <location>
        <begin position="291"/>
        <end position="343"/>
    </location>
</feature>
<dbReference type="InterPro" id="IPR004090">
    <property type="entry name" value="Chemotax_Me-accpt_rcpt"/>
</dbReference>
<evidence type="ECO:0000256" key="10">
    <source>
        <dbReference type="SAM" id="Phobius"/>
    </source>
</evidence>
<dbReference type="InterPro" id="IPR051310">
    <property type="entry name" value="MCP_chemotaxis"/>
</dbReference>
<dbReference type="Pfam" id="PF00015">
    <property type="entry name" value="MCPsignal"/>
    <property type="match status" value="1"/>
</dbReference>
<dbReference type="Gene3D" id="1.10.8.500">
    <property type="entry name" value="HAMP domain in histidine kinase"/>
    <property type="match status" value="1"/>
</dbReference>
<evidence type="ECO:0000259" key="11">
    <source>
        <dbReference type="PROSITE" id="PS50111"/>
    </source>
</evidence>
<dbReference type="EMBL" id="CP000697">
    <property type="protein sequence ID" value="ABQ32180.1"/>
    <property type="molecule type" value="Genomic_DNA"/>
</dbReference>
<evidence type="ECO:0000256" key="5">
    <source>
        <dbReference type="ARBA" id="ARBA00022989"/>
    </source>
</evidence>
<keyword evidence="6 10" id="KW-0472">Membrane</keyword>
<organism evidence="13 14">
    <name type="scientific">Acidiphilium cryptum (strain JF-5)</name>
    <dbReference type="NCBI Taxonomy" id="349163"/>
    <lineage>
        <taxon>Bacteria</taxon>
        <taxon>Pseudomonadati</taxon>
        <taxon>Pseudomonadota</taxon>
        <taxon>Alphaproteobacteria</taxon>
        <taxon>Acetobacterales</taxon>
        <taxon>Acidocellaceae</taxon>
        <taxon>Acidiphilium</taxon>
    </lineage>
</organism>
<evidence type="ECO:0000256" key="9">
    <source>
        <dbReference type="SAM" id="MobiDB-lite"/>
    </source>
</evidence>
<dbReference type="GO" id="GO:0004888">
    <property type="term" value="F:transmembrane signaling receptor activity"/>
    <property type="evidence" value="ECO:0007669"/>
    <property type="project" value="InterPro"/>
</dbReference>
<dbReference type="InterPro" id="IPR003660">
    <property type="entry name" value="HAMP_dom"/>
</dbReference>
<protein>
    <submittedName>
        <fullName evidence="13">Methyl-accepting chemotaxis sensory transducer</fullName>
    </submittedName>
</protein>
<dbReference type="GO" id="GO:0007165">
    <property type="term" value="P:signal transduction"/>
    <property type="evidence" value="ECO:0007669"/>
    <property type="project" value="UniProtKB-KW"/>
</dbReference>
<dbReference type="GO" id="GO:0005886">
    <property type="term" value="C:plasma membrane"/>
    <property type="evidence" value="ECO:0007669"/>
    <property type="project" value="UniProtKB-SubCell"/>
</dbReference>
<dbReference type="Gene3D" id="3.30.450.20">
    <property type="entry name" value="PAS domain"/>
    <property type="match status" value="1"/>
</dbReference>
<dbReference type="GO" id="GO:0006935">
    <property type="term" value="P:chemotaxis"/>
    <property type="evidence" value="ECO:0007669"/>
    <property type="project" value="UniProtKB-KW"/>
</dbReference>
<dbReference type="PROSITE" id="PS50885">
    <property type="entry name" value="HAMP"/>
    <property type="match status" value="2"/>
</dbReference>
<reference evidence="13 14" key="1">
    <citation type="submission" date="2007-05" db="EMBL/GenBank/DDBJ databases">
        <title>Complete sequence of chromosome of Acidiphilium cryptum JF-5.</title>
        <authorList>
            <consortium name="US DOE Joint Genome Institute"/>
            <person name="Copeland A."/>
            <person name="Lucas S."/>
            <person name="Lapidus A."/>
            <person name="Barry K."/>
            <person name="Detter J.C."/>
            <person name="Glavina del Rio T."/>
            <person name="Hammon N."/>
            <person name="Israni S."/>
            <person name="Dalin E."/>
            <person name="Tice H."/>
            <person name="Pitluck S."/>
            <person name="Sims D."/>
            <person name="Brettin T."/>
            <person name="Bruce D."/>
            <person name="Han C."/>
            <person name="Schmutz J."/>
            <person name="Larimer F."/>
            <person name="Land M."/>
            <person name="Hauser L."/>
            <person name="Kyrpides N."/>
            <person name="Kim E."/>
            <person name="Magnuson T."/>
            <person name="Richardson P."/>
        </authorList>
    </citation>
    <scope>NUCLEOTIDE SEQUENCE [LARGE SCALE GENOMIC DNA]</scope>
    <source>
        <strain evidence="13 14">JF-5</strain>
    </source>
</reference>
<feature type="compositionally biased region" description="Low complexity" evidence="9">
    <location>
        <begin position="596"/>
        <end position="624"/>
    </location>
</feature>
<dbReference type="InterPro" id="IPR033480">
    <property type="entry name" value="sCache_2"/>
</dbReference>
<dbReference type="FunFam" id="1.10.287.950:FF:000001">
    <property type="entry name" value="Methyl-accepting chemotaxis sensory transducer"/>
    <property type="match status" value="1"/>
</dbReference>
<dbReference type="AlphaFoldDB" id="A5G2U8"/>
<feature type="region of interest" description="Disordered" evidence="9">
    <location>
        <begin position="596"/>
        <end position="631"/>
    </location>
</feature>
<dbReference type="PANTHER" id="PTHR43531">
    <property type="entry name" value="PROTEIN ICFG"/>
    <property type="match status" value="1"/>
</dbReference>
<dbReference type="Pfam" id="PF00672">
    <property type="entry name" value="HAMP"/>
    <property type="match status" value="1"/>
</dbReference>
<feature type="domain" description="HAMP" evidence="12">
    <location>
        <begin position="210"/>
        <end position="263"/>
    </location>
</feature>
<dbReference type="PROSITE" id="PS50111">
    <property type="entry name" value="CHEMOTAXIS_TRANSDUC_2"/>
    <property type="match status" value="1"/>
</dbReference>
<comment type="similarity">
    <text evidence="7">Belongs to the methyl-accepting chemotaxis (MCP) protein family.</text>
</comment>
<evidence type="ECO:0000256" key="8">
    <source>
        <dbReference type="PROSITE-ProRule" id="PRU00284"/>
    </source>
</evidence>
<dbReference type="eggNOG" id="COG4564">
    <property type="taxonomic scope" value="Bacteria"/>
</dbReference>
<keyword evidence="14" id="KW-1185">Reference proteome</keyword>
<evidence type="ECO:0000256" key="6">
    <source>
        <dbReference type="ARBA" id="ARBA00023136"/>
    </source>
</evidence>
<dbReference type="SMART" id="SM01049">
    <property type="entry name" value="Cache_2"/>
    <property type="match status" value="1"/>
</dbReference>
<keyword evidence="5 10" id="KW-1133">Transmembrane helix</keyword>
<dbReference type="HOGENOM" id="CLU_000445_107_16_5"/>
<evidence type="ECO:0000259" key="12">
    <source>
        <dbReference type="PROSITE" id="PS50885"/>
    </source>
</evidence>
<dbReference type="CDD" id="cd11386">
    <property type="entry name" value="MCP_signal"/>
    <property type="match status" value="1"/>
</dbReference>
<evidence type="ECO:0000313" key="13">
    <source>
        <dbReference type="EMBL" id="ABQ32180.1"/>
    </source>
</evidence>
<proteinExistence type="inferred from homology"/>
<feature type="transmembrane region" description="Helical" evidence="10">
    <location>
        <begin position="12"/>
        <end position="36"/>
    </location>
</feature>
<sequence>MLHKLSIRHQFAAIGLFGITMTIAALVISLLGAYHLELNAKKAEVRTLVNNAVALTGSFVRLAKYGALTEDQAQGLALEILGAARFDHGNYYFVDDKDGTIIQHANKALIGTNRSNTKDAYGTYIIRPMLKAALAGHPIFHEYYIPKAGSKTPEAKISYMAKVPGWNWVIGTGMYVSDLRTSFWSNVARFVGIFIPVFLLFLVAMYFIQRNIAGILKAMTGAMARLSKGDLKAEVPYVARADEIGGMARAVEVFKAAGIEKARLEAEAAASRAAREAEAARSAAEREQAAQQLAFVVESIATGLENLAAGRITYRLNTSFAAEYERLRTDFNAAMERLQDTMRVIAANTSAIRSGTGEIAAAADDLARRTEHQAATIEETAATLSEITETVSGTATHAAHAREAVSAAMADAGRGGAVVARAVAAMGEIETSAEQIGNIIGVIDEIAFQTNLLALNAGVEAARAGDAGRGFAVVASEVRALAQRSADAAKEIKALISKSNQQVAAGVDQVGQTGKALERIVAQIAEINQVVSDIASGAQGNSARLLQVNDAVSQMDQATQQNAAMVEESTAASHNLAREVKQLAALIHRFDIEESAPAPVRSPAPAERPAAAPPARRMPEPTMADEGWEEF</sequence>
<feature type="domain" description="Methyl-accepting transducer" evidence="11">
    <location>
        <begin position="348"/>
        <end position="577"/>
    </location>
</feature>
<evidence type="ECO:0000256" key="3">
    <source>
        <dbReference type="ARBA" id="ARBA00022500"/>
    </source>
</evidence>
<dbReference type="RefSeq" id="WP_012040465.1">
    <property type="nucleotide sequence ID" value="NC_009484.1"/>
</dbReference>